<evidence type="ECO:0000313" key="9">
    <source>
        <dbReference type="Proteomes" id="UP000199662"/>
    </source>
</evidence>
<dbReference type="SUPFAM" id="SSF55031">
    <property type="entry name" value="Bacterial exopeptidase dimerisation domain"/>
    <property type="match status" value="1"/>
</dbReference>
<feature type="domain" description="Peptidase M20 dimerisation" evidence="7">
    <location>
        <begin position="183"/>
        <end position="272"/>
    </location>
</feature>
<dbReference type="GO" id="GO:0046872">
    <property type="term" value="F:metal ion binding"/>
    <property type="evidence" value="ECO:0007669"/>
    <property type="project" value="UniProtKB-UniRule"/>
</dbReference>
<sequence length="375" mass="40019">MIHRKRVLAEFFELVQIKCSTRQEREIGNLLSKRLTDLGGQVIEDNAGEKINGSCGNLIATFEGNMPGLPTIIFTAHMDCVEPCSPVKPQIIDGIITSDGTTILGADDKAGITAILEALRLIKEENLLHGNIQVLFTAAEEGGVLGVKHVNRNLLHADFGYTLDSSGRPGKIITEAPGKNKIFIKIHGKAAHAGISPENGINAIVTAGKSLAKLPQGRIDAETTCNVGTIQGGQATNIVADLVEIVCEARSRNQLKLDELTTQICDIFKNETEAAGAALDIEIQKDYGPYVLDKNSQGISIAATAANKLGLQVELTTSGGGSDANVLNKYGIPAIVLGVGMEKAHTTNEYIIEEDLYSSAAWVLQIIKDTAQVRD</sequence>
<proteinExistence type="inferred from homology"/>
<dbReference type="PANTHER" id="PTHR42994:SF2">
    <property type="entry name" value="PEPTIDASE"/>
    <property type="match status" value="1"/>
</dbReference>
<evidence type="ECO:0000256" key="5">
    <source>
        <dbReference type="PIRNR" id="PIRNR001123"/>
    </source>
</evidence>
<comment type="cofactor">
    <cofactor evidence="1">
        <name>Zn(2+)</name>
        <dbReference type="ChEBI" id="CHEBI:29105"/>
    </cofactor>
</comment>
<evidence type="ECO:0000256" key="6">
    <source>
        <dbReference type="PIRSR" id="PIRSR001123-2"/>
    </source>
</evidence>
<comment type="similarity">
    <text evidence="5">Belongs to the peptidase M42 family.</text>
</comment>
<dbReference type="Gene3D" id="3.40.630.10">
    <property type="entry name" value="Zn peptidases"/>
    <property type="match status" value="1"/>
</dbReference>
<dbReference type="Pfam" id="PF01546">
    <property type="entry name" value="Peptidase_M20"/>
    <property type="match status" value="1"/>
</dbReference>
<dbReference type="Gene3D" id="3.30.70.360">
    <property type="match status" value="1"/>
</dbReference>
<dbReference type="NCBIfam" id="TIGR01883">
    <property type="entry name" value="PepT-like"/>
    <property type="match status" value="1"/>
</dbReference>
<protein>
    <submittedName>
        <fullName evidence="8">Peptidase T-like protein</fullName>
    </submittedName>
</protein>
<dbReference type="Pfam" id="PF07687">
    <property type="entry name" value="M20_dimer"/>
    <property type="match status" value="1"/>
</dbReference>
<dbReference type="GO" id="GO:0004177">
    <property type="term" value="F:aminopeptidase activity"/>
    <property type="evidence" value="ECO:0007669"/>
    <property type="project" value="UniProtKB-UniRule"/>
</dbReference>
<dbReference type="InterPro" id="IPR002933">
    <property type="entry name" value="Peptidase_M20"/>
</dbReference>
<keyword evidence="2 6" id="KW-0479">Metal-binding</keyword>
<feature type="binding site" evidence="6">
    <location>
        <position position="345"/>
    </location>
    <ligand>
        <name>Zn(2+)</name>
        <dbReference type="ChEBI" id="CHEBI:29105"/>
        <label>2</label>
    </ligand>
</feature>
<evidence type="ECO:0000256" key="3">
    <source>
        <dbReference type="ARBA" id="ARBA00022801"/>
    </source>
</evidence>
<dbReference type="InterPro" id="IPR011650">
    <property type="entry name" value="Peptidase_M20_dimer"/>
</dbReference>
<dbReference type="InterPro" id="IPR010162">
    <property type="entry name" value="PepT-like"/>
</dbReference>
<comment type="cofactor">
    <cofactor evidence="6">
        <name>a divalent metal cation</name>
        <dbReference type="ChEBI" id="CHEBI:60240"/>
    </cofactor>
    <text evidence="6">Binds 2 divalent metal cations per subunit.</text>
</comment>
<evidence type="ECO:0000256" key="2">
    <source>
        <dbReference type="ARBA" id="ARBA00022723"/>
    </source>
</evidence>
<organism evidence="8 9">
    <name type="scientific">Propionispira arboris</name>
    <dbReference type="NCBI Taxonomy" id="84035"/>
    <lineage>
        <taxon>Bacteria</taxon>
        <taxon>Bacillati</taxon>
        <taxon>Bacillota</taxon>
        <taxon>Negativicutes</taxon>
        <taxon>Selenomonadales</taxon>
        <taxon>Selenomonadaceae</taxon>
        <taxon>Propionispira</taxon>
    </lineage>
</organism>
<keyword evidence="4" id="KW-0862">Zinc</keyword>
<accession>A0A1H7B9C2</accession>
<reference evidence="8 9" key="1">
    <citation type="submission" date="2016-10" db="EMBL/GenBank/DDBJ databases">
        <authorList>
            <person name="de Groot N.N."/>
        </authorList>
    </citation>
    <scope>NUCLEOTIDE SEQUENCE [LARGE SCALE GENOMIC DNA]</scope>
    <source>
        <strain evidence="8 9">DSM 2179</strain>
    </source>
</reference>
<dbReference type="SUPFAM" id="SSF53187">
    <property type="entry name" value="Zn-dependent exopeptidases"/>
    <property type="match status" value="1"/>
</dbReference>
<dbReference type="AlphaFoldDB" id="A0A1H7B9C2"/>
<evidence type="ECO:0000313" key="8">
    <source>
        <dbReference type="EMBL" id="SEJ74028.1"/>
    </source>
</evidence>
<dbReference type="InterPro" id="IPR036264">
    <property type="entry name" value="Bact_exopeptidase_dim_dom"/>
</dbReference>
<dbReference type="PANTHER" id="PTHR42994">
    <property type="entry name" value="PEPTIDASE T"/>
    <property type="match status" value="1"/>
</dbReference>
<name>A0A1H7B9C2_9FIRM</name>
<evidence type="ECO:0000256" key="1">
    <source>
        <dbReference type="ARBA" id="ARBA00001947"/>
    </source>
</evidence>
<dbReference type="RefSeq" id="WP_091833173.1">
    <property type="nucleotide sequence ID" value="NZ_FNZK01000015.1"/>
</dbReference>
<dbReference type="InterPro" id="IPR008007">
    <property type="entry name" value="Peptidase_M42"/>
</dbReference>
<keyword evidence="9" id="KW-1185">Reference proteome</keyword>
<gene>
    <name evidence="8" type="ORF">SAMN05660742_115101</name>
</gene>
<dbReference type="STRING" id="84035.SAMN05660742_115101"/>
<keyword evidence="3" id="KW-0378">Hydrolase</keyword>
<evidence type="ECO:0000259" key="7">
    <source>
        <dbReference type="Pfam" id="PF07687"/>
    </source>
</evidence>
<dbReference type="PIRSF" id="PIRSF001123">
    <property type="entry name" value="PepA_GA"/>
    <property type="match status" value="1"/>
</dbReference>
<dbReference type="EMBL" id="FNZK01000015">
    <property type="protein sequence ID" value="SEJ74028.1"/>
    <property type="molecule type" value="Genomic_DNA"/>
</dbReference>
<dbReference type="Proteomes" id="UP000199662">
    <property type="component" value="Unassembled WGS sequence"/>
</dbReference>
<evidence type="ECO:0000256" key="4">
    <source>
        <dbReference type="ARBA" id="ARBA00022833"/>
    </source>
</evidence>